<accession>A0ABZ0ZNR0</accession>
<keyword evidence="1" id="KW-0472">Membrane</keyword>
<sequence>MNPRPRRQRRDDSGVSSVELVLYMPLLMLVILIAVQFSLVWFGNQAASAVARETARTARVYPEDRGRAYAEGYQYAANIGQGVLEDPKITVTPIGDGRVRVTVTGHAQEIVPGLAPEVSQTVEGPLEEFQDDAP</sequence>
<evidence type="ECO:0000259" key="2">
    <source>
        <dbReference type="Pfam" id="PF07811"/>
    </source>
</evidence>
<keyword evidence="1" id="KW-1133">Transmembrane helix</keyword>
<gene>
    <name evidence="3" type="ORF">SHK19_16715</name>
</gene>
<name>A0ABZ0ZNR0_9ACTN</name>
<evidence type="ECO:0000313" key="3">
    <source>
        <dbReference type="EMBL" id="WQQ25596.1"/>
    </source>
</evidence>
<reference evidence="4" key="1">
    <citation type="submission" date="2023-12" db="EMBL/GenBank/DDBJ databases">
        <title>Novel species in genus Nocardioides.</title>
        <authorList>
            <person name="Zhou H."/>
        </authorList>
    </citation>
    <scope>NUCLEOTIDE SEQUENCE [LARGE SCALE GENOMIC DNA]</scope>
    <source>
        <strain evidence="4">HM61</strain>
    </source>
</reference>
<proteinExistence type="predicted"/>
<keyword evidence="4" id="KW-1185">Reference proteome</keyword>
<dbReference type="RefSeq" id="WP_322936908.1">
    <property type="nucleotide sequence ID" value="NZ_CP141059.1"/>
</dbReference>
<organism evidence="3 4">
    <name type="scientific">Nocardioides bizhenqiangii</name>
    <dbReference type="NCBI Taxonomy" id="3095076"/>
    <lineage>
        <taxon>Bacteria</taxon>
        <taxon>Bacillati</taxon>
        <taxon>Actinomycetota</taxon>
        <taxon>Actinomycetes</taxon>
        <taxon>Propionibacteriales</taxon>
        <taxon>Nocardioidaceae</taxon>
        <taxon>Nocardioides</taxon>
    </lineage>
</organism>
<evidence type="ECO:0000256" key="1">
    <source>
        <dbReference type="SAM" id="Phobius"/>
    </source>
</evidence>
<dbReference type="InterPro" id="IPR012495">
    <property type="entry name" value="TadE-like_dom"/>
</dbReference>
<dbReference type="Pfam" id="PF07811">
    <property type="entry name" value="TadE"/>
    <property type="match status" value="1"/>
</dbReference>
<protein>
    <submittedName>
        <fullName evidence="3">TadE family protein</fullName>
    </submittedName>
</protein>
<evidence type="ECO:0000313" key="4">
    <source>
        <dbReference type="Proteomes" id="UP001327225"/>
    </source>
</evidence>
<keyword evidence="1" id="KW-0812">Transmembrane</keyword>
<feature type="transmembrane region" description="Helical" evidence="1">
    <location>
        <begin position="20"/>
        <end position="42"/>
    </location>
</feature>
<feature type="domain" description="TadE-like" evidence="2">
    <location>
        <begin position="14"/>
        <end position="56"/>
    </location>
</feature>
<dbReference type="EMBL" id="CP141059">
    <property type="protein sequence ID" value="WQQ25596.1"/>
    <property type="molecule type" value="Genomic_DNA"/>
</dbReference>
<dbReference type="Proteomes" id="UP001327225">
    <property type="component" value="Chromosome"/>
</dbReference>